<name>A0A380X4C5_AVIPA</name>
<dbReference type="Proteomes" id="UP000254620">
    <property type="component" value="Unassembled WGS sequence"/>
</dbReference>
<protein>
    <submittedName>
        <fullName evidence="1">Autoinducer 2 import system permease protein lsrD</fullName>
    </submittedName>
</protein>
<reference evidence="1 2" key="1">
    <citation type="submission" date="2018-06" db="EMBL/GenBank/DDBJ databases">
        <authorList>
            <consortium name="Pathogen Informatics"/>
            <person name="Doyle S."/>
        </authorList>
    </citation>
    <scope>NUCLEOTIDE SEQUENCE [LARGE SCALE GENOMIC DNA]</scope>
    <source>
        <strain evidence="1 2">NCTC10926</strain>
    </source>
</reference>
<accession>A0A380X4C5</accession>
<evidence type="ECO:0000313" key="1">
    <source>
        <dbReference type="EMBL" id="SUU96818.1"/>
    </source>
</evidence>
<proteinExistence type="predicted"/>
<evidence type="ECO:0000313" key="2">
    <source>
        <dbReference type="Proteomes" id="UP000254620"/>
    </source>
</evidence>
<organism evidence="1 2">
    <name type="scientific">Avibacterium paragallinarum</name>
    <name type="common">Haemophilus gallinarum</name>
    <dbReference type="NCBI Taxonomy" id="728"/>
    <lineage>
        <taxon>Bacteria</taxon>
        <taxon>Pseudomonadati</taxon>
        <taxon>Pseudomonadota</taxon>
        <taxon>Gammaproteobacteria</taxon>
        <taxon>Pasteurellales</taxon>
        <taxon>Pasteurellaceae</taxon>
        <taxon>Avibacterium</taxon>
    </lineage>
</organism>
<dbReference type="AlphaFoldDB" id="A0A380X4C5"/>
<gene>
    <name evidence="1" type="primary">lsrD_1</name>
    <name evidence="1" type="ORF">NCTC10926_00162</name>
</gene>
<dbReference type="EMBL" id="UFSW01000001">
    <property type="protein sequence ID" value="SUU96818.1"/>
    <property type="molecule type" value="Genomic_DNA"/>
</dbReference>
<sequence length="44" mass="4813">MVGIANEISGALSGALLILVLIGKSLSTYRSFIIKWLKQKFCND</sequence>